<dbReference type="EMBL" id="JAATJE010000001">
    <property type="protein sequence ID" value="NJC33265.1"/>
    <property type="molecule type" value="Genomic_DNA"/>
</dbReference>
<dbReference type="InterPro" id="IPR013651">
    <property type="entry name" value="ATP-grasp_RimK-type"/>
</dbReference>
<keyword evidence="4" id="KW-1185">Reference proteome</keyword>
<proteinExistence type="predicted"/>
<dbReference type="Proteomes" id="UP000734218">
    <property type="component" value="Unassembled WGS sequence"/>
</dbReference>
<evidence type="ECO:0000256" key="1">
    <source>
        <dbReference type="PROSITE-ProRule" id="PRU00409"/>
    </source>
</evidence>
<dbReference type="Gene3D" id="3.30.1490.20">
    <property type="entry name" value="ATP-grasp fold, A domain"/>
    <property type="match status" value="1"/>
</dbReference>
<gene>
    <name evidence="3" type="ORF">GGR88_000739</name>
</gene>
<name>A0ABX0XJ47_9SPHN</name>
<keyword evidence="1" id="KW-0547">Nucleotide-binding</keyword>
<accession>A0ABX0XJ47</accession>
<dbReference type="SUPFAM" id="SSF56059">
    <property type="entry name" value="Glutathione synthetase ATP-binding domain-like"/>
    <property type="match status" value="1"/>
</dbReference>
<dbReference type="InterPro" id="IPR011761">
    <property type="entry name" value="ATP-grasp"/>
</dbReference>
<reference evidence="3 4" key="1">
    <citation type="submission" date="2020-03" db="EMBL/GenBank/DDBJ databases">
        <title>Genomic Encyclopedia of Type Strains, Phase IV (KMG-IV): sequencing the most valuable type-strain genomes for metagenomic binning, comparative biology and taxonomic classification.</title>
        <authorList>
            <person name="Goeker M."/>
        </authorList>
    </citation>
    <scope>NUCLEOTIDE SEQUENCE [LARGE SCALE GENOMIC DNA]</scope>
    <source>
        <strain evidence="3 4">DSM 27651</strain>
    </source>
</reference>
<evidence type="ECO:0000313" key="3">
    <source>
        <dbReference type="EMBL" id="NJC33265.1"/>
    </source>
</evidence>
<dbReference type="Gene3D" id="3.30.470.20">
    <property type="entry name" value="ATP-grasp fold, B domain"/>
    <property type="match status" value="1"/>
</dbReference>
<sequence>MTDLAIFYEHPTWFEPLFAALERRGIAATRLTPAGLAYDPADPTPPARMIVNRISMSSGSRATDTPIFFTASLLDHWSQHARVVNGRPFLLDASKARQLSLLSSLGIDAPATRIVHRPQDVAAAAEAIGFPLIVKANIGGAGAGIVRYDDMGALQDAVADGTLPTSSDGVLLVQDLVSARDGRVIRIETLGGRFLYALSVLSDGGFDLCPADACVATPGRAAVRMEAITPPDALIEAAERIVQAAGIEVGGVEVMIDDRDGTPRFYDINALSNFVAKPLDVLGWDPHDRFVDYLSQVMAEARA</sequence>
<keyword evidence="1" id="KW-0067">ATP-binding</keyword>
<evidence type="ECO:0000313" key="4">
    <source>
        <dbReference type="Proteomes" id="UP000734218"/>
    </source>
</evidence>
<dbReference type="RefSeq" id="WP_167953112.1">
    <property type="nucleotide sequence ID" value="NZ_JAATJE010000001.1"/>
</dbReference>
<protein>
    <submittedName>
        <fullName evidence="3">Glutathione synthase/RimK-type ligase-like ATP-grasp enzyme</fullName>
    </submittedName>
</protein>
<dbReference type="PROSITE" id="PS50975">
    <property type="entry name" value="ATP_GRASP"/>
    <property type="match status" value="1"/>
</dbReference>
<dbReference type="Pfam" id="PF08443">
    <property type="entry name" value="RimK"/>
    <property type="match status" value="1"/>
</dbReference>
<dbReference type="PANTHER" id="PTHR21621">
    <property type="entry name" value="RIBOSOMAL PROTEIN S6 MODIFICATION PROTEIN"/>
    <property type="match status" value="1"/>
</dbReference>
<dbReference type="InterPro" id="IPR013815">
    <property type="entry name" value="ATP_grasp_subdomain_1"/>
</dbReference>
<feature type="domain" description="ATP-grasp" evidence="2">
    <location>
        <begin position="99"/>
        <end position="295"/>
    </location>
</feature>
<evidence type="ECO:0000259" key="2">
    <source>
        <dbReference type="PROSITE" id="PS50975"/>
    </source>
</evidence>
<comment type="caution">
    <text evidence="3">The sequence shown here is derived from an EMBL/GenBank/DDBJ whole genome shotgun (WGS) entry which is preliminary data.</text>
</comment>
<dbReference type="PANTHER" id="PTHR21621:SF0">
    <property type="entry name" value="BETA-CITRYLGLUTAMATE SYNTHASE B-RELATED"/>
    <property type="match status" value="1"/>
</dbReference>
<organism evidence="3 4">
    <name type="scientific">Sphingomonas jejuensis</name>
    <dbReference type="NCBI Taxonomy" id="904715"/>
    <lineage>
        <taxon>Bacteria</taxon>
        <taxon>Pseudomonadati</taxon>
        <taxon>Pseudomonadota</taxon>
        <taxon>Alphaproteobacteria</taxon>
        <taxon>Sphingomonadales</taxon>
        <taxon>Sphingomonadaceae</taxon>
        <taxon>Sphingomonas</taxon>
    </lineage>
</organism>